<evidence type="ECO:0000313" key="4">
    <source>
        <dbReference type="Proteomes" id="UP001230268"/>
    </source>
</evidence>
<dbReference type="Gene3D" id="3.40.630.30">
    <property type="match status" value="1"/>
</dbReference>
<reference evidence="3" key="1">
    <citation type="submission" date="2023-08" db="EMBL/GenBank/DDBJ databases">
        <title>Draft sequence of the Babesia gibsoni genome.</title>
        <authorList>
            <person name="Yamagishi J.Y."/>
            <person name="Xuan X.X."/>
        </authorList>
    </citation>
    <scope>NUCLEOTIDE SEQUENCE</scope>
    <source>
        <strain evidence="3">Azabu</strain>
    </source>
</reference>
<feature type="compositionally biased region" description="Basic and acidic residues" evidence="1">
    <location>
        <begin position="8"/>
        <end position="30"/>
    </location>
</feature>
<dbReference type="SUPFAM" id="SSF55729">
    <property type="entry name" value="Acyl-CoA N-acyltransferases (Nat)"/>
    <property type="match status" value="1"/>
</dbReference>
<protein>
    <recommendedName>
        <fullName evidence="2">N-acetyltransferase domain-containing protein</fullName>
    </recommendedName>
</protein>
<gene>
    <name evidence="3" type="ORF">BgAZ_103170</name>
</gene>
<dbReference type="Proteomes" id="UP001230268">
    <property type="component" value="Unassembled WGS sequence"/>
</dbReference>
<accession>A0AAD8PFE9</accession>
<dbReference type="Pfam" id="PF13673">
    <property type="entry name" value="Acetyltransf_10"/>
    <property type="match status" value="1"/>
</dbReference>
<dbReference type="InterPro" id="IPR000182">
    <property type="entry name" value="GNAT_dom"/>
</dbReference>
<name>A0AAD8PFE9_BABGI</name>
<sequence length="224" mass="25709">MEPTEAESVERLSEEVASKLQVKGETDKELAPPSQRGFYQVTEKNINIQRLTIHTLRTAWIILEHSITYKLDAYLEEGKDFPDVKPFIRFTKYSYLAYLYGMAVGMALSDVVKYEWPASAKKTFGKGTGRPKPEPLALVITALVVMKRYRGINLSRRLFDRTVKAASEARIYKIFSIVDETWKGIFEKMGFKPTDYTPMDLNTIKLTDDDGKPCNFSFMEYTIT</sequence>
<dbReference type="AlphaFoldDB" id="A0AAD8PFE9"/>
<proteinExistence type="predicted"/>
<feature type="region of interest" description="Disordered" evidence="1">
    <location>
        <begin position="1"/>
        <end position="31"/>
    </location>
</feature>
<keyword evidence="4" id="KW-1185">Reference proteome</keyword>
<dbReference type="EMBL" id="JAVEPI010000001">
    <property type="protein sequence ID" value="KAK1444411.1"/>
    <property type="molecule type" value="Genomic_DNA"/>
</dbReference>
<evidence type="ECO:0000259" key="2">
    <source>
        <dbReference type="Pfam" id="PF13673"/>
    </source>
</evidence>
<dbReference type="InterPro" id="IPR016181">
    <property type="entry name" value="Acyl_CoA_acyltransferase"/>
</dbReference>
<organism evidence="3 4">
    <name type="scientific">Babesia gibsoni</name>
    <dbReference type="NCBI Taxonomy" id="33632"/>
    <lineage>
        <taxon>Eukaryota</taxon>
        <taxon>Sar</taxon>
        <taxon>Alveolata</taxon>
        <taxon>Apicomplexa</taxon>
        <taxon>Aconoidasida</taxon>
        <taxon>Piroplasmida</taxon>
        <taxon>Babesiidae</taxon>
        <taxon>Babesia</taxon>
    </lineage>
</organism>
<evidence type="ECO:0000313" key="3">
    <source>
        <dbReference type="EMBL" id="KAK1444411.1"/>
    </source>
</evidence>
<evidence type="ECO:0000256" key="1">
    <source>
        <dbReference type="SAM" id="MobiDB-lite"/>
    </source>
</evidence>
<comment type="caution">
    <text evidence="3">The sequence shown here is derived from an EMBL/GenBank/DDBJ whole genome shotgun (WGS) entry which is preliminary data.</text>
</comment>
<feature type="domain" description="N-acetyltransferase" evidence="2">
    <location>
        <begin position="139"/>
        <end position="195"/>
    </location>
</feature>